<evidence type="ECO:0000313" key="2">
    <source>
        <dbReference type="EMBL" id="HFZ09077.1"/>
    </source>
</evidence>
<gene>
    <name evidence="2" type="ORF">ENV41_02975</name>
</gene>
<dbReference type="PANTHER" id="PTHR39556">
    <property type="entry name" value="PROTEIN, PUTATIVE-RELATED"/>
    <property type="match status" value="1"/>
</dbReference>
<feature type="transmembrane region" description="Helical" evidence="1">
    <location>
        <begin position="325"/>
        <end position="346"/>
    </location>
</feature>
<proteinExistence type="predicted"/>
<feature type="transmembrane region" description="Helical" evidence="1">
    <location>
        <begin position="218"/>
        <end position="235"/>
    </location>
</feature>
<keyword evidence="1" id="KW-1133">Transmembrane helix</keyword>
<feature type="transmembrane region" description="Helical" evidence="1">
    <location>
        <begin position="123"/>
        <end position="146"/>
    </location>
</feature>
<dbReference type="InterPro" id="IPR007294">
    <property type="entry name" value="DUF401"/>
</dbReference>
<keyword evidence="1" id="KW-0472">Membrane</keyword>
<feature type="transmembrane region" description="Helical" evidence="1">
    <location>
        <begin position="285"/>
        <end position="313"/>
    </location>
</feature>
<comment type="caution">
    <text evidence="2">The sequence shown here is derived from an EMBL/GenBank/DDBJ whole genome shotgun (WGS) entry which is preliminary data.</text>
</comment>
<reference evidence="2" key="1">
    <citation type="journal article" date="2020" name="mSystems">
        <title>Genome- and Community-Level Interaction Insights into Carbon Utilization and Element Cycling Functions of Hydrothermarchaeota in Hydrothermal Sediment.</title>
        <authorList>
            <person name="Zhou Z."/>
            <person name="Liu Y."/>
            <person name="Xu W."/>
            <person name="Pan J."/>
            <person name="Luo Z.H."/>
            <person name="Li M."/>
        </authorList>
    </citation>
    <scope>NUCLEOTIDE SEQUENCE [LARGE SCALE GENOMIC DNA]</scope>
    <source>
        <strain evidence="2">SpSt-757</strain>
    </source>
</reference>
<name>A0A7V3J9Z0_UNCC3</name>
<protein>
    <submittedName>
        <fullName evidence="2">DUF401 family protein</fullName>
    </submittedName>
</protein>
<dbReference type="EMBL" id="DTGG01000093">
    <property type="protein sequence ID" value="HFZ09077.1"/>
    <property type="molecule type" value="Genomic_DNA"/>
</dbReference>
<feature type="transmembrane region" description="Helical" evidence="1">
    <location>
        <begin position="38"/>
        <end position="59"/>
    </location>
</feature>
<feature type="transmembrane region" description="Helical" evidence="1">
    <location>
        <begin position="79"/>
        <end position="103"/>
    </location>
</feature>
<organism evidence="2">
    <name type="scientific">candidate division CPR3 bacterium</name>
    <dbReference type="NCBI Taxonomy" id="2268181"/>
    <lineage>
        <taxon>Bacteria</taxon>
        <taxon>Bacteria division CPR3</taxon>
    </lineage>
</organism>
<feature type="transmembrane region" description="Helical" evidence="1">
    <location>
        <begin position="247"/>
        <end position="264"/>
    </location>
</feature>
<sequence length="379" mass="42292">MLKNRRLLSTTLFIFGLALTFALFGHFKVSDTPKIFNYTFFNLLILVILVQAITSTFKVKDFHLKVLKLISSLSGDIRFSLLVPPIIFGLLPMPAGAMLTADLSRKAGEELKAERKWVFFFNYWFRHVCEFSWPLYGALIIAAGLANIPVKDFLVSTLPYMGLALLIGLFFLFTRVKGNGNGEKVKAKGSEIIRYSISALWPVILIITLTFMKVDMKITLLVVLLLLFLFERVEFKEIIYTVKNSMISEITLIVLVVLIFKGVVENTSILSSFANFLSRHNVPTIVPVIILPMIMAFLTGITSAGIGATAPILSILFAQNPAFPYVAYISAIAGVLLSPFHLCLITTKEYYKISFKDVYSTILLPVGVIETIAILRGLL</sequence>
<feature type="transmembrane region" description="Helical" evidence="1">
    <location>
        <begin position="192"/>
        <end position="211"/>
    </location>
</feature>
<dbReference type="Pfam" id="PF04165">
    <property type="entry name" value="DUF401"/>
    <property type="match status" value="1"/>
</dbReference>
<accession>A0A7V3J9Z0</accession>
<dbReference type="PANTHER" id="PTHR39556:SF1">
    <property type="entry name" value="PROTEIN, PUTATIVE-RELATED"/>
    <property type="match status" value="1"/>
</dbReference>
<dbReference type="AlphaFoldDB" id="A0A7V3J9Z0"/>
<evidence type="ECO:0000256" key="1">
    <source>
        <dbReference type="SAM" id="Phobius"/>
    </source>
</evidence>
<feature type="transmembrane region" description="Helical" evidence="1">
    <location>
        <begin position="153"/>
        <end position="172"/>
    </location>
</feature>
<keyword evidence="1" id="KW-0812">Transmembrane</keyword>